<dbReference type="WBParaSite" id="GPUH_0001292601-mRNA-1">
    <property type="protein sequence ID" value="GPUH_0001292601-mRNA-1"/>
    <property type="gene ID" value="GPUH_0001292601"/>
</dbReference>
<evidence type="ECO:0000256" key="1">
    <source>
        <dbReference type="ARBA" id="ARBA00005672"/>
    </source>
</evidence>
<evidence type="ECO:0000256" key="2">
    <source>
        <dbReference type="ARBA" id="ARBA00022574"/>
    </source>
</evidence>
<feature type="domain" description="EIPR1-like beta-propeller" evidence="4">
    <location>
        <begin position="22"/>
        <end position="100"/>
    </location>
</feature>
<evidence type="ECO:0000313" key="7">
    <source>
        <dbReference type="WBParaSite" id="GPUH_0001292601-mRNA-1"/>
    </source>
</evidence>
<dbReference type="GO" id="GO:0016567">
    <property type="term" value="P:protein ubiquitination"/>
    <property type="evidence" value="ECO:0007669"/>
    <property type="project" value="TreeGrafter"/>
</dbReference>
<dbReference type="InterPro" id="IPR059104">
    <property type="entry name" value="Beta-prop_EIPR1-like"/>
</dbReference>
<comment type="similarity">
    <text evidence="1">Belongs to the WD repeat EIPR1 family.</text>
</comment>
<dbReference type="OrthoDB" id="196957at2759"/>
<dbReference type="PANTHER" id="PTHR14205:SF15">
    <property type="entry name" value="EARP AND GARP COMPLEX-INTERACTING PROTEIN 1"/>
    <property type="match status" value="1"/>
</dbReference>
<organism evidence="7">
    <name type="scientific">Gongylonema pulchrum</name>
    <dbReference type="NCBI Taxonomy" id="637853"/>
    <lineage>
        <taxon>Eukaryota</taxon>
        <taxon>Metazoa</taxon>
        <taxon>Ecdysozoa</taxon>
        <taxon>Nematoda</taxon>
        <taxon>Chromadorea</taxon>
        <taxon>Rhabditida</taxon>
        <taxon>Spirurina</taxon>
        <taxon>Spiruromorpha</taxon>
        <taxon>Spiruroidea</taxon>
        <taxon>Gongylonematidae</taxon>
        <taxon>Gongylonema</taxon>
    </lineage>
</organism>
<dbReference type="EMBL" id="UYRT01079720">
    <property type="protein sequence ID" value="VDN21272.1"/>
    <property type="molecule type" value="Genomic_DNA"/>
</dbReference>
<dbReference type="PANTHER" id="PTHR14205">
    <property type="entry name" value="WD-REPEAT PROTEIN"/>
    <property type="match status" value="1"/>
</dbReference>
<dbReference type="InterPro" id="IPR001680">
    <property type="entry name" value="WD40_rpt"/>
</dbReference>
<protein>
    <submittedName>
        <fullName evidence="7">WD_REPEATS_REGION domain-containing protein</fullName>
    </submittedName>
</protein>
<dbReference type="Pfam" id="PF23609">
    <property type="entry name" value="Beta-prop_EIPR1"/>
    <property type="match status" value="1"/>
</dbReference>
<dbReference type="AlphaFoldDB" id="A0A183DW21"/>
<dbReference type="SMART" id="SM00320">
    <property type="entry name" value="WD40"/>
    <property type="match status" value="3"/>
</dbReference>
<dbReference type="SUPFAM" id="SSF50978">
    <property type="entry name" value="WD40 repeat-like"/>
    <property type="match status" value="1"/>
</dbReference>
<evidence type="ECO:0000313" key="5">
    <source>
        <dbReference type="EMBL" id="VDN21272.1"/>
    </source>
</evidence>
<name>A0A183DW21_9BILA</name>
<evidence type="ECO:0000313" key="6">
    <source>
        <dbReference type="Proteomes" id="UP000271098"/>
    </source>
</evidence>
<evidence type="ECO:0000259" key="4">
    <source>
        <dbReference type="Pfam" id="PF23609"/>
    </source>
</evidence>
<reference evidence="5 6" key="2">
    <citation type="submission" date="2018-11" db="EMBL/GenBank/DDBJ databases">
        <authorList>
            <consortium name="Pathogen Informatics"/>
        </authorList>
    </citation>
    <scope>NUCLEOTIDE SEQUENCE [LARGE SCALE GENOMIC DNA]</scope>
</reference>
<accession>A0A183DW21</accession>
<dbReference type="Pfam" id="PF00400">
    <property type="entry name" value="WD40"/>
    <property type="match status" value="1"/>
</dbReference>
<keyword evidence="6" id="KW-1185">Reference proteome</keyword>
<keyword evidence="3" id="KW-0677">Repeat</keyword>
<sequence length="174" mass="19603">MTIESESKTPISALTWNPHTNGNTVAVAFDDSVKGIDTRSLELHIMATCGDDCRVALWDLRKTNEPLKVLQDHTHWVWCVKFNPIHDQLILSAGSDARLFLNSVESLSSESIHSLALLPDENDSPPQENKLGDERLEKMEEHEDSVYSCAWAGNDPWVFASVSYDGRLRLILVW</sequence>
<keyword evidence="2" id="KW-0853">WD repeat</keyword>
<dbReference type="Proteomes" id="UP000271098">
    <property type="component" value="Unassembled WGS sequence"/>
</dbReference>
<gene>
    <name evidence="5" type="ORF">GPUH_LOCUS12911</name>
</gene>
<dbReference type="InterPro" id="IPR015943">
    <property type="entry name" value="WD40/YVTN_repeat-like_dom_sf"/>
</dbReference>
<dbReference type="InterPro" id="IPR040323">
    <property type="entry name" value="EIPR1"/>
</dbReference>
<evidence type="ECO:0000256" key="3">
    <source>
        <dbReference type="ARBA" id="ARBA00022737"/>
    </source>
</evidence>
<proteinExistence type="inferred from homology"/>
<dbReference type="InterPro" id="IPR036322">
    <property type="entry name" value="WD40_repeat_dom_sf"/>
</dbReference>
<dbReference type="Gene3D" id="2.130.10.10">
    <property type="entry name" value="YVTN repeat-like/Quinoprotein amine dehydrogenase"/>
    <property type="match status" value="1"/>
</dbReference>
<reference evidence="7" key="1">
    <citation type="submission" date="2016-06" db="UniProtKB">
        <authorList>
            <consortium name="WormBaseParasite"/>
        </authorList>
    </citation>
    <scope>IDENTIFICATION</scope>
</reference>